<dbReference type="SUPFAM" id="SSF103473">
    <property type="entry name" value="MFS general substrate transporter"/>
    <property type="match status" value="1"/>
</dbReference>
<feature type="transmembrane region" description="Helical" evidence="5">
    <location>
        <begin position="193"/>
        <end position="213"/>
    </location>
</feature>
<comment type="subcellular location">
    <subcellularLocation>
        <location evidence="1">Membrane</location>
        <topology evidence="1">Multi-pass membrane protein</topology>
    </subcellularLocation>
</comment>
<dbReference type="HOGENOM" id="CLU_438029_0_0_1"/>
<feature type="transmembrane region" description="Helical" evidence="5">
    <location>
        <begin position="481"/>
        <end position="498"/>
    </location>
</feature>
<evidence type="ECO:0000313" key="7">
    <source>
        <dbReference type="EMBL" id="EHA21715.1"/>
    </source>
</evidence>
<keyword evidence="4 5" id="KW-0472">Membrane</keyword>
<evidence type="ECO:0000259" key="6">
    <source>
        <dbReference type="PROSITE" id="PS50850"/>
    </source>
</evidence>
<evidence type="ECO:0000313" key="8">
    <source>
        <dbReference type="Proteomes" id="UP000009038"/>
    </source>
</evidence>
<dbReference type="EMBL" id="ACJE01000013">
    <property type="protein sequence ID" value="EHA21715.1"/>
    <property type="molecule type" value="Genomic_DNA"/>
</dbReference>
<dbReference type="GO" id="GO:0022857">
    <property type="term" value="F:transmembrane transporter activity"/>
    <property type="evidence" value="ECO:0007669"/>
    <property type="project" value="InterPro"/>
</dbReference>
<dbReference type="PANTHER" id="PTHR23502:SF22">
    <property type="entry name" value="MAJOR FACILITATOR SUPERFAMILY (MFS) PROFILE DOMAIN-CONTAINING PROTEIN"/>
    <property type="match status" value="1"/>
</dbReference>
<feature type="transmembrane region" description="Helical" evidence="5">
    <location>
        <begin position="255"/>
        <end position="277"/>
    </location>
</feature>
<protein>
    <recommendedName>
        <fullName evidence="6">Major facilitator superfamily (MFS) profile domain-containing protein</fullName>
    </recommendedName>
</protein>
<proteinExistence type="predicted"/>
<evidence type="ECO:0000256" key="1">
    <source>
        <dbReference type="ARBA" id="ARBA00004141"/>
    </source>
</evidence>
<sequence length="561" mass="62309">MKTPFFPQDLAYSELTTPLSMCCPNFCFSQTLARTRSQSLSPIKTYSQAPAQGISTMEKPTDDLPTPLDTKDHAAFKSFDLSSDGLRTKDGVVLVPQPSQDPEDPLACCFFPYIIHPNWAKGRKLRNLTILCMAGFAGTALDLANQLAMKDQAKNWDKELIEITYTISASIAGIAYGPLLINPVAQAFGRTAIIFWCLVFAMACAIWSACMTSKGDYERFVASRLFDGIFGSIPSIVGVGAVYDMFFLHERGKAYAIFHVSFLFGTVAGPTFGGFIVQHTNWPWVFWWIVIAQGLVLILAFFFLEETSYPREGKMLSIVMPKSFWAKRMATLLPHKTGISRAELVAVISSPLSTNSDSRCRVASLGYPSGLHEVIFSLWVGLLTAEIWGYLCNDRIALWICRTREKGVWKPECRLHALWVPSLIILPIGLGIVGSALQYHLHYMVLALGAYLITFASMSSVPIAVTYMIECVASQPTEMGAFMGAYRLTLGLVVPFFIDQWVARVGFGWVYGMMAFFSIFAFGFVVMLMLFGDRLRERTLAKLAPSEIGAKVIYTSDEEGR</sequence>
<dbReference type="Proteomes" id="UP000009038">
    <property type="component" value="Unassembled WGS sequence"/>
</dbReference>
<organism evidence="7 8">
    <name type="scientific">Aspergillus niger (strain ATCC 1015 / CBS 113.46 / FGSC A1144 / LSHB Ac4 / NCTC 3858a / NRRL 328 / USDA 3528.7)</name>
    <dbReference type="NCBI Taxonomy" id="380704"/>
    <lineage>
        <taxon>Eukaryota</taxon>
        <taxon>Fungi</taxon>
        <taxon>Dikarya</taxon>
        <taxon>Ascomycota</taxon>
        <taxon>Pezizomycotina</taxon>
        <taxon>Eurotiomycetes</taxon>
        <taxon>Eurotiomycetidae</taxon>
        <taxon>Eurotiales</taxon>
        <taxon>Aspergillaceae</taxon>
        <taxon>Aspergillus</taxon>
        <taxon>Aspergillus subgen. Circumdati</taxon>
    </lineage>
</organism>
<feature type="transmembrane region" description="Helical" evidence="5">
    <location>
        <begin position="160"/>
        <end position="181"/>
    </location>
</feature>
<keyword evidence="3 5" id="KW-1133">Transmembrane helix</keyword>
<dbReference type="Gene3D" id="1.20.1250.20">
    <property type="entry name" value="MFS general substrate transporter like domains"/>
    <property type="match status" value="1"/>
</dbReference>
<dbReference type="InterPro" id="IPR020846">
    <property type="entry name" value="MFS_dom"/>
</dbReference>
<feature type="transmembrane region" description="Helical" evidence="5">
    <location>
        <begin position="128"/>
        <end position="148"/>
    </location>
</feature>
<feature type="transmembrane region" description="Helical" evidence="5">
    <location>
        <begin position="413"/>
        <end position="437"/>
    </location>
</feature>
<feature type="domain" description="Major facilitator superfamily (MFS) profile" evidence="6">
    <location>
        <begin position="127"/>
        <end position="535"/>
    </location>
</feature>
<dbReference type="AlphaFoldDB" id="G3Y550"/>
<evidence type="ECO:0000256" key="3">
    <source>
        <dbReference type="ARBA" id="ARBA00022989"/>
    </source>
</evidence>
<dbReference type="InterPro" id="IPR011701">
    <property type="entry name" value="MFS"/>
</dbReference>
<gene>
    <name evidence="7" type="ORF">ASPNIDRAFT_53696</name>
</gene>
<accession>G3Y550</accession>
<feature type="transmembrane region" description="Helical" evidence="5">
    <location>
        <begin position="284"/>
        <end position="304"/>
    </location>
</feature>
<evidence type="ECO:0000256" key="5">
    <source>
        <dbReference type="SAM" id="Phobius"/>
    </source>
</evidence>
<feature type="transmembrane region" description="Helical" evidence="5">
    <location>
        <begin position="443"/>
        <end position="469"/>
    </location>
</feature>
<comment type="caution">
    <text evidence="7">The sequence shown here is derived from an EMBL/GenBank/DDBJ whole genome shotgun (WGS) entry which is preliminary data.</text>
</comment>
<dbReference type="PROSITE" id="PS50850">
    <property type="entry name" value="MFS"/>
    <property type="match status" value="1"/>
</dbReference>
<name>G3Y550_ASPNA</name>
<feature type="transmembrane region" description="Helical" evidence="5">
    <location>
        <begin position="225"/>
        <end position="243"/>
    </location>
</feature>
<dbReference type="OrthoDB" id="2533084at2759"/>
<evidence type="ECO:0000256" key="4">
    <source>
        <dbReference type="ARBA" id="ARBA00023136"/>
    </source>
</evidence>
<dbReference type="GO" id="GO:0005886">
    <property type="term" value="C:plasma membrane"/>
    <property type="evidence" value="ECO:0007669"/>
    <property type="project" value="TreeGrafter"/>
</dbReference>
<evidence type="ECO:0000256" key="2">
    <source>
        <dbReference type="ARBA" id="ARBA00022692"/>
    </source>
</evidence>
<feature type="transmembrane region" description="Helical" evidence="5">
    <location>
        <begin position="510"/>
        <end position="532"/>
    </location>
</feature>
<keyword evidence="2 5" id="KW-0812">Transmembrane</keyword>
<dbReference type="InterPro" id="IPR036259">
    <property type="entry name" value="MFS_trans_sf"/>
</dbReference>
<dbReference type="STRING" id="380704.G3Y550"/>
<reference evidence="7 8" key="1">
    <citation type="journal article" date="2011" name="Genome Res.">
        <title>Comparative genomics of citric-acid-producing Aspergillus niger ATCC 1015 versus enzyme-producing CBS 513.88.</title>
        <authorList>
            <person name="Andersen M.R."/>
            <person name="Salazar M.P."/>
            <person name="Schaap P.J."/>
            <person name="van de Vondervoort P.J."/>
            <person name="Culley D."/>
            <person name="Thykaer J."/>
            <person name="Frisvad J.C."/>
            <person name="Nielsen K.F."/>
            <person name="Albang R."/>
            <person name="Albermann K."/>
            <person name="Berka R.M."/>
            <person name="Braus G.H."/>
            <person name="Braus-Stromeyer S.A."/>
            <person name="Corrochano L.M."/>
            <person name="Dai Z."/>
            <person name="van Dijck P.W."/>
            <person name="Hofmann G."/>
            <person name="Lasure L.L."/>
            <person name="Magnuson J.K."/>
            <person name="Menke H."/>
            <person name="Meijer M."/>
            <person name="Meijer S.L."/>
            <person name="Nielsen J.B."/>
            <person name="Nielsen M.L."/>
            <person name="van Ooyen A.J."/>
            <person name="Pel H.J."/>
            <person name="Poulsen L."/>
            <person name="Samson R.A."/>
            <person name="Stam H."/>
            <person name="Tsang A."/>
            <person name="van den Brink J.M."/>
            <person name="Atkins A."/>
            <person name="Aerts A."/>
            <person name="Shapiro H."/>
            <person name="Pangilinan J."/>
            <person name="Salamov A."/>
            <person name="Lou Y."/>
            <person name="Lindquist E."/>
            <person name="Lucas S."/>
            <person name="Grimwood J."/>
            <person name="Grigoriev I.V."/>
            <person name="Kubicek C.P."/>
            <person name="Martinez D."/>
            <person name="van Peij N.N."/>
            <person name="Roubos J.A."/>
            <person name="Nielsen J."/>
            <person name="Baker S.E."/>
        </authorList>
    </citation>
    <scope>NUCLEOTIDE SEQUENCE [LARGE SCALE GENOMIC DNA]</scope>
    <source>
        <strain evidence="8">ATCC 1015 / CBS 113.46 / FGSC A1144 / LSHB Ac4 / NCTC 3858a / NRRL 328 / USDA 3528.7</strain>
    </source>
</reference>
<dbReference type="PANTHER" id="PTHR23502">
    <property type="entry name" value="MAJOR FACILITATOR SUPERFAMILY"/>
    <property type="match status" value="1"/>
</dbReference>
<dbReference type="Pfam" id="PF07690">
    <property type="entry name" value="MFS_1"/>
    <property type="match status" value="1"/>
</dbReference>